<evidence type="ECO:0000313" key="1">
    <source>
        <dbReference type="EMBL" id="VEL24329.1"/>
    </source>
</evidence>
<dbReference type="AlphaFoldDB" id="A0A3S5BYC5"/>
<proteinExistence type="predicted"/>
<dbReference type="EMBL" id="CAAALY010067146">
    <property type="protein sequence ID" value="VEL24329.1"/>
    <property type="molecule type" value="Genomic_DNA"/>
</dbReference>
<comment type="caution">
    <text evidence="1">The sequence shown here is derived from an EMBL/GenBank/DDBJ whole genome shotgun (WGS) entry which is preliminary data.</text>
</comment>
<keyword evidence="2" id="KW-1185">Reference proteome</keyword>
<dbReference type="Proteomes" id="UP000784294">
    <property type="component" value="Unassembled WGS sequence"/>
</dbReference>
<sequence length="221" mass="24080">MPSCSKFWPDRRLDRSSFGLKPVDPSVGCPADCLVEQAAKSIRSSHSLFTPRLDRPVPSVSITSRKHVNKPILEFFVLCMRVDRLTHRRFDRRSFILFCLTLSTINLSFPLLNTPTFVSVSRSGRVCSTPAALGLCGPASLSDLASAALSPVGYSLFPLDLPFDGVLTCPPSAPSCPANLRLNRVCFAGCTACADTNRPQLRLKPVSIRPQTSIKSASNRS</sequence>
<organism evidence="1 2">
    <name type="scientific">Protopolystoma xenopodis</name>
    <dbReference type="NCBI Taxonomy" id="117903"/>
    <lineage>
        <taxon>Eukaryota</taxon>
        <taxon>Metazoa</taxon>
        <taxon>Spiralia</taxon>
        <taxon>Lophotrochozoa</taxon>
        <taxon>Platyhelminthes</taxon>
        <taxon>Monogenea</taxon>
        <taxon>Polyopisthocotylea</taxon>
        <taxon>Polystomatidea</taxon>
        <taxon>Polystomatidae</taxon>
        <taxon>Protopolystoma</taxon>
    </lineage>
</organism>
<accession>A0A3S5BYC5</accession>
<protein>
    <submittedName>
        <fullName evidence="1">Uncharacterized protein</fullName>
    </submittedName>
</protein>
<name>A0A3S5BYC5_9PLAT</name>
<reference evidence="1" key="1">
    <citation type="submission" date="2018-11" db="EMBL/GenBank/DDBJ databases">
        <authorList>
            <consortium name="Pathogen Informatics"/>
        </authorList>
    </citation>
    <scope>NUCLEOTIDE SEQUENCE</scope>
</reference>
<evidence type="ECO:0000313" key="2">
    <source>
        <dbReference type="Proteomes" id="UP000784294"/>
    </source>
</evidence>
<gene>
    <name evidence="1" type="ORF">PXEA_LOCUS17769</name>
</gene>